<dbReference type="Proteomes" id="UP000660021">
    <property type="component" value="Unassembled WGS sequence"/>
</dbReference>
<organism evidence="1 2">
    <name type="scientific">Pseudoflavonifractor hominis</name>
    <dbReference type="NCBI Taxonomy" id="2763059"/>
    <lineage>
        <taxon>Bacteria</taxon>
        <taxon>Bacillati</taxon>
        <taxon>Bacillota</taxon>
        <taxon>Clostridia</taxon>
        <taxon>Eubacteriales</taxon>
        <taxon>Oscillospiraceae</taxon>
        <taxon>Pseudoflavonifractor</taxon>
    </lineage>
</organism>
<protein>
    <submittedName>
        <fullName evidence="1">Phage portal protein</fullName>
    </submittedName>
</protein>
<sequence>MSKLSAFLHPVKTAVEKEVIISDRFLDENGKPIPFRIRALSQEENDRLVRAATRVETRSGQRLEYLDSVDYAQRTAVAATVEPDFSSKELCDAYGVVSPLLVPGKMLLAGEYNRLMQAIHGLSELESDVMEEMVKN</sequence>
<dbReference type="Gene3D" id="3.30.2220.30">
    <property type="match status" value="1"/>
</dbReference>
<dbReference type="InterPro" id="IPR014986">
    <property type="entry name" value="XkdN-like"/>
</dbReference>
<reference evidence="1 2" key="1">
    <citation type="submission" date="2020-08" db="EMBL/GenBank/DDBJ databases">
        <title>Genome public.</title>
        <authorList>
            <person name="Liu C."/>
            <person name="Sun Q."/>
        </authorList>
    </citation>
    <scope>NUCLEOTIDE SEQUENCE [LARGE SCALE GENOMIC DNA]</scope>
    <source>
        <strain evidence="1 2">New-38</strain>
    </source>
</reference>
<dbReference type="Pfam" id="PF08890">
    <property type="entry name" value="Phage_TAC_5"/>
    <property type="match status" value="1"/>
</dbReference>
<evidence type="ECO:0000313" key="1">
    <source>
        <dbReference type="EMBL" id="MBC5731104.1"/>
    </source>
</evidence>
<comment type="caution">
    <text evidence="1">The sequence shown here is derived from an EMBL/GenBank/DDBJ whole genome shotgun (WGS) entry which is preliminary data.</text>
</comment>
<keyword evidence="2" id="KW-1185">Reference proteome</keyword>
<accession>A0ABR7HUB3</accession>
<name>A0ABR7HUB3_9FIRM</name>
<dbReference type="InterPro" id="IPR038559">
    <property type="entry name" value="XkdN-like_sf"/>
</dbReference>
<dbReference type="RefSeq" id="WP_186963847.1">
    <property type="nucleotide sequence ID" value="NZ_JACOPR010000005.1"/>
</dbReference>
<proteinExistence type="predicted"/>
<dbReference type="EMBL" id="JACOPR010000005">
    <property type="protein sequence ID" value="MBC5731104.1"/>
    <property type="molecule type" value="Genomic_DNA"/>
</dbReference>
<evidence type="ECO:0000313" key="2">
    <source>
        <dbReference type="Proteomes" id="UP000660021"/>
    </source>
</evidence>
<gene>
    <name evidence="1" type="ORF">H8S34_09715</name>
</gene>